<accession>A0AAD2FYH5</accession>
<organism evidence="2 3">
    <name type="scientific">Cylindrotheca closterium</name>
    <dbReference type="NCBI Taxonomy" id="2856"/>
    <lineage>
        <taxon>Eukaryota</taxon>
        <taxon>Sar</taxon>
        <taxon>Stramenopiles</taxon>
        <taxon>Ochrophyta</taxon>
        <taxon>Bacillariophyta</taxon>
        <taxon>Bacillariophyceae</taxon>
        <taxon>Bacillariophycidae</taxon>
        <taxon>Bacillariales</taxon>
        <taxon>Bacillariaceae</taxon>
        <taxon>Cylindrotheca</taxon>
    </lineage>
</organism>
<comment type="caution">
    <text evidence="2">The sequence shown here is derived from an EMBL/GenBank/DDBJ whole genome shotgun (WGS) entry which is preliminary data.</text>
</comment>
<feature type="region of interest" description="Disordered" evidence="1">
    <location>
        <begin position="1"/>
        <end position="127"/>
    </location>
</feature>
<evidence type="ECO:0000313" key="3">
    <source>
        <dbReference type="Proteomes" id="UP001295423"/>
    </source>
</evidence>
<feature type="region of interest" description="Disordered" evidence="1">
    <location>
        <begin position="349"/>
        <end position="377"/>
    </location>
</feature>
<evidence type="ECO:0000313" key="2">
    <source>
        <dbReference type="EMBL" id="CAJ1956557.1"/>
    </source>
</evidence>
<sequence>MITYFSPTSPMVDENMKSRRRGSLSSISSKRSYEPPAAMIPHDALNGSINVTNRRSKARGLSHSSSRTNANNHQRKGISSIGGSGRKNNFISLHKQSNSSFLSPDQTTTRNNNTIFSPQFTDENSGRMTMDTAPDTKRQRFVGSIPSLAIINKATYEEESGSEESRTLQVEEESQMNTSVRQPSPKPINPKAAKAMKHPKSTPRPPKQIIKSFFTSALASKKPRVTLSDDQMNDNSVKFETITTATTSVSDQRYLAPAGILSFDQVLLPAIGLMEEKMLKKIQSKVQRDAPEYKTAVEQSRSLVRKSILAATKAVEASRKQLYLKQEQTRKDLAIKRLIAREAQSLIMEQQRKRRESEMEEQRKVRAAERKKQLQSNFPRNQALRAEVVNLTFNLTKLEKEEKRWIQAEKSVIQHEQENSSSGGETGAAHAPQVVTIRVEKDQLQEQTENTMQDIVVSSTRIQQGLSVVQKIYQESEAVQKELYDTYHKDHMFHGYQGIQNKAGMIRFLSQED</sequence>
<reference evidence="2" key="1">
    <citation type="submission" date="2023-08" db="EMBL/GenBank/DDBJ databases">
        <authorList>
            <person name="Audoor S."/>
            <person name="Bilcke G."/>
        </authorList>
    </citation>
    <scope>NUCLEOTIDE SEQUENCE</scope>
</reference>
<feature type="region of interest" description="Disordered" evidence="1">
    <location>
        <begin position="156"/>
        <end position="207"/>
    </location>
</feature>
<protein>
    <submittedName>
        <fullName evidence="2">Uncharacterized protein</fullName>
    </submittedName>
</protein>
<dbReference type="Proteomes" id="UP001295423">
    <property type="component" value="Unassembled WGS sequence"/>
</dbReference>
<proteinExistence type="predicted"/>
<dbReference type="AlphaFoldDB" id="A0AAD2FYH5"/>
<keyword evidence="3" id="KW-1185">Reference proteome</keyword>
<gene>
    <name evidence="2" type="ORF">CYCCA115_LOCUS16292</name>
</gene>
<dbReference type="EMBL" id="CAKOGP040001914">
    <property type="protein sequence ID" value="CAJ1956557.1"/>
    <property type="molecule type" value="Genomic_DNA"/>
</dbReference>
<feature type="compositionally biased region" description="Basic and acidic residues" evidence="1">
    <location>
        <begin position="355"/>
        <end position="372"/>
    </location>
</feature>
<evidence type="ECO:0000256" key="1">
    <source>
        <dbReference type="SAM" id="MobiDB-lite"/>
    </source>
</evidence>
<name>A0AAD2FYH5_9STRA</name>
<feature type="compositionally biased region" description="Polar residues" evidence="1">
    <location>
        <begin position="86"/>
        <end position="127"/>
    </location>
</feature>
<feature type="compositionally biased region" description="Polar residues" evidence="1">
    <location>
        <begin position="62"/>
        <end position="72"/>
    </location>
</feature>